<gene>
    <name evidence="1" type="ORF">NDU88_004552</name>
</gene>
<sequence>MCPIQCPAPWDGRWSYNRLRQIQPPAAAQSWPGPEYSLCSGESCDERKQVSASRKRDEQCTRNSLSSRRLDCKLESEKEAL</sequence>
<dbReference type="Proteomes" id="UP001066276">
    <property type="component" value="Chromosome 5"/>
</dbReference>
<proteinExistence type="predicted"/>
<dbReference type="AlphaFoldDB" id="A0AAV7RJI2"/>
<protein>
    <submittedName>
        <fullName evidence="1">Uncharacterized protein</fullName>
    </submittedName>
</protein>
<evidence type="ECO:0000313" key="2">
    <source>
        <dbReference type="Proteomes" id="UP001066276"/>
    </source>
</evidence>
<reference evidence="1" key="1">
    <citation type="journal article" date="2022" name="bioRxiv">
        <title>Sequencing and chromosome-scale assembly of the giantPleurodeles waltlgenome.</title>
        <authorList>
            <person name="Brown T."/>
            <person name="Elewa A."/>
            <person name="Iarovenko S."/>
            <person name="Subramanian E."/>
            <person name="Araus A.J."/>
            <person name="Petzold A."/>
            <person name="Susuki M."/>
            <person name="Suzuki K.-i.T."/>
            <person name="Hayashi T."/>
            <person name="Toyoda A."/>
            <person name="Oliveira C."/>
            <person name="Osipova E."/>
            <person name="Leigh N.D."/>
            <person name="Simon A."/>
            <person name="Yun M.H."/>
        </authorList>
    </citation>
    <scope>NUCLEOTIDE SEQUENCE</scope>
    <source>
        <strain evidence="1">20211129_DDA</strain>
        <tissue evidence="1">Liver</tissue>
    </source>
</reference>
<accession>A0AAV7RJI2</accession>
<organism evidence="1 2">
    <name type="scientific">Pleurodeles waltl</name>
    <name type="common">Iberian ribbed newt</name>
    <dbReference type="NCBI Taxonomy" id="8319"/>
    <lineage>
        <taxon>Eukaryota</taxon>
        <taxon>Metazoa</taxon>
        <taxon>Chordata</taxon>
        <taxon>Craniata</taxon>
        <taxon>Vertebrata</taxon>
        <taxon>Euteleostomi</taxon>
        <taxon>Amphibia</taxon>
        <taxon>Batrachia</taxon>
        <taxon>Caudata</taxon>
        <taxon>Salamandroidea</taxon>
        <taxon>Salamandridae</taxon>
        <taxon>Pleurodelinae</taxon>
        <taxon>Pleurodeles</taxon>
    </lineage>
</organism>
<evidence type="ECO:0000313" key="1">
    <source>
        <dbReference type="EMBL" id="KAJ1151772.1"/>
    </source>
</evidence>
<name>A0AAV7RJI2_PLEWA</name>
<keyword evidence="2" id="KW-1185">Reference proteome</keyword>
<dbReference type="EMBL" id="JANPWB010000009">
    <property type="protein sequence ID" value="KAJ1151772.1"/>
    <property type="molecule type" value="Genomic_DNA"/>
</dbReference>
<comment type="caution">
    <text evidence="1">The sequence shown here is derived from an EMBL/GenBank/DDBJ whole genome shotgun (WGS) entry which is preliminary data.</text>
</comment>